<feature type="compositionally biased region" description="Polar residues" evidence="1">
    <location>
        <begin position="13"/>
        <end position="28"/>
    </location>
</feature>
<keyword evidence="3" id="KW-1185">Reference proteome</keyword>
<dbReference type="OrthoDB" id="5874682at2759"/>
<feature type="region of interest" description="Disordered" evidence="1">
    <location>
        <begin position="1"/>
        <end position="39"/>
    </location>
</feature>
<proteinExistence type="predicted"/>
<reference evidence="2 3" key="1">
    <citation type="submission" date="2018-08" db="EMBL/GenBank/DDBJ databases">
        <authorList>
            <person name="Laetsch R D."/>
            <person name="Stevens L."/>
            <person name="Kumar S."/>
            <person name="Blaxter L. M."/>
        </authorList>
    </citation>
    <scope>NUCLEOTIDE SEQUENCE [LARGE SCALE GENOMIC DNA]</scope>
</reference>
<evidence type="ECO:0000313" key="2">
    <source>
        <dbReference type="EMBL" id="VDK85836.1"/>
    </source>
</evidence>
<accession>A0A3P6TCH2</accession>
<feature type="compositionally biased region" description="Low complexity" evidence="1">
    <location>
        <begin position="29"/>
        <end position="39"/>
    </location>
</feature>
<dbReference type="EMBL" id="UYRX01000737">
    <property type="protein sequence ID" value="VDK85836.1"/>
    <property type="molecule type" value="Genomic_DNA"/>
</dbReference>
<sequence>MSLDCSALHQMVPPSTRSSGDELTNGTFDSTDTTSSSIDSLIAPERDDLDFRIQQRLEASRQGMLQLEALRSKHRKLMKVVVIVKGLRSLNAFLK</sequence>
<evidence type="ECO:0000256" key="1">
    <source>
        <dbReference type="SAM" id="MobiDB-lite"/>
    </source>
</evidence>
<dbReference type="AlphaFoldDB" id="A0A3P6TCH2"/>
<gene>
    <name evidence="2" type="ORF">NLS_LOCUS7316</name>
</gene>
<evidence type="ECO:0000313" key="3">
    <source>
        <dbReference type="Proteomes" id="UP000277928"/>
    </source>
</evidence>
<name>A0A3P6TCH2_LITSI</name>
<organism evidence="2 3">
    <name type="scientific">Litomosoides sigmodontis</name>
    <name type="common">Filarial nematode worm</name>
    <dbReference type="NCBI Taxonomy" id="42156"/>
    <lineage>
        <taxon>Eukaryota</taxon>
        <taxon>Metazoa</taxon>
        <taxon>Ecdysozoa</taxon>
        <taxon>Nematoda</taxon>
        <taxon>Chromadorea</taxon>
        <taxon>Rhabditida</taxon>
        <taxon>Spirurina</taxon>
        <taxon>Spiruromorpha</taxon>
        <taxon>Filarioidea</taxon>
        <taxon>Onchocercidae</taxon>
        <taxon>Litomosoides</taxon>
    </lineage>
</organism>
<dbReference type="Proteomes" id="UP000277928">
    <property type="component" value="Unassembled WGS sequence"/>
</dbReference>
<protein>
    <submittedName>
        <fullName evidence="2">Uncharacterized protein</fullName>
    </submittedName>
</protein>